<dbReference type="HOGENOM" id="CLU_036176_6_0_7"/>
<dbReference type="InterPro" id="IPR018389">
    <property type="entry name" value="DctP_fam"/>
</dbReference>
<accession>Q6AR51</accession>
<dbReference type="CDD" id="cd13670">
    <property type="entry name" value="PBP2_TRAP_Tp0957_like"/>
    <property type="match status" value="1"/>
</dbReference>
<dbReference type="AlphaFoldDB" id="Q6AR51"/>
<gene>
    <name evidence="2" type="ordered locus">DP0444</name>
</gene>
<dbReference type="RefSeq" id="WP_011187689.1">
    <property type="nucleotide sequence ID" value="NC_006138.1"/>
</dbReference>
<dbReference type="Proteomes" id="UP000000602">
    <property type="component" value="Chromosome"/>
</dbReference>
<dbReference type="Pfam" id="PF03480">
    <property type="entry name" value="DctP"/>
    <property type="match status" value="1"/>
</dbReference>
<dbReference type="Gene3D" id="3.40.190.170">
    <property type="entry name" value="Bacterial extracellular solute-binding protein, family 7"/>
    <property type="match status" value="1"/>
</dbReference>
<dbReference type="eggNOG" id="COG1638">
    <property type="taxonomic scope" value="Bacteria"/>
</dbReference>
<keyword evidence="1" id="KW-0732">Signal</keyword>
<proteinExistence type="predicted"/>
<protein>
    <submittedName>
        <fullName evidence="2">Probable DctP (Periplasmic C4-dicarboxylate binding protein)</fullName>
    </submittedName>
</protein>
<dbReference type="OrthoDB" id="9794826at2"/>
<evidence type="ECO:0000313" key="2">
    <source>
        <dbReference type="EMBL" id="CAG35173.1"/>
    </source>
</evidence>
<dbReference type="EMBL" id="CR522870">
    <property type="protein sequence ID" value="CAG35173.1"/>
    <property type="molecule type" value="Genomic_DNA"/>
</dbReference>
<keyword evidence="3" id="KW-1185">Reference proteome</keyword>
<organism evidence="2 3">
    <name type="scientific">Desulfotalea psychrophila (strain LSv54 / DSM 12343)</name>
    <dbReference type="NCBI Taxonomy" id="177439"/>
    <lineage>
        <taxon>Bacteria</taxon>
        <taxon>Pseudomonadati</taxon>
        <taxon>Thermodesulfobacteriota</taxon>
        <taxon>Desulfobulbia</taxon>
        <taxon>Desulfobulbales</taxon>
        <taxon>Desulfocapsaceae</taxon>
        <taxon>Desulfotalea</taxon>
    </lineage>
</organism>
<evidence type="ECO:0000256" key="1">
    <source>
        <dbReference type="ARBA" id="ARBA00022729"/>
    </source>
</evidence>
<dbReference type="NCBIfam" id="NF037995">
    <property type="entry name" value="TRAP_S1"/>
    <property type="match status" value="1"/>
</dbReference>
<dbReference type="PANTHER" id="PTHR33376:SF4">
    <property type="entry name" value="SIALIC ACID-BINDING PERIPLASMIC PROTEIN SIAP"/>
    <property type="match status" value="1"/>
</dbReference>
<reference evidence="3" key="1">
    <citation type="journal article" date="2004" name="Environ. Microbiol.">
        <title>The genome of Desulfotalea psychrophila, a sulfate-reducing bacterium from permanently cold Arctic sediments.</title>
        <authorList>
            <person name="Rabus R."/>
            <person name="Ruepp A."/>
            <person name="Frickey T."/>
            <person name="Rattei T."/>
            <person name="Fartmann B."/>
            <person name="Stark M."/>
            <person name="Bauer M."/>
            <person name="Zibat A."/>
            <person name="Lombardot T."/>
            <person name="Becker I."/>
            <person name="Amann J."/>
            <person name="Gellner K."/>
            <person name="Teeling H."/>
            <person name="Leuschner W.D."/>
            <person name="Gloeckner F.-O."/>
            <person name="Lupas A.N."/>
            <person name="Amann R."/>
            <person name="Klenk H.-P."/>
        </authorList>
    </citation>
    <scope>NUCLEOTIDE SEQUENCE [LARGE SCALE GENOMIC DNA]</scope>
    <source>
        <strain evidence="3">DSM 12343 / LSv54</strain>
    </source>
</reference>
<evidence type="ECO:0000313" key="3">
    <source>
        <dbReference type="Proteomes" id="UP000000602"/>
    </source>
</evidence>
<dbReference type="InterPro" id="IPR038404">
    <property type="entry name" value="TRAP_DctP_sf"/>
</dbReference>
<dbReference type="GO" id="GO:0055085">
    <property type="term" value="P:transmembrane transport"/>
    <property type="evidence" value="ECO:0007669"/>
    <property type="project" value="InterPro"/>
</dbReference>
<dbReference type="PANTHER" id="PTHR33376">
    <property type="match status" value="1"/>
</dbReference>
<dbReference type="STRING" id="177439.DP0444"/>
<dbReference type="KEGG" id="dps:DP0444"/>
<sequence>MHPKIHSHLYTALFIFALILSTTLGVSEGQARAKYSFKIGSLAPEGSIWITQFRAFAKEVTEKTDGEVGFRIYPGGIMGDDQAMYRKIRVGQLHGGGFTMSGIADIVPDFRIMAIPFLFNSYAEIDHVRKGLRPMFEERFANKGLRFLAFTEVGFVYAMSKARISTFAELKATKNWTPSGDRLSTGFLKTAGITPIQLSLPDVLSSLQTGMIDTVYNSLYGSIVLQWFTSIKYINTVPSGYAYGTILLDDKFFNKLPKNYQEIVNQTARKYFPPLIAKTRTTNAESKTVLEEKGISFLEPEAAMTEKLSSYQQEVINNSIGKLFSVEAYDKMAQLLKEHRSGAAE</sequence>
<name>Q6AR51_DESPS</name>